<organism evidence="1">
    <name type="scientific">Guillardia theta (strain CCMP2712)</name>
    <name type="common">Cryptophyte</name>
    <dbReference type="NCBI Taxonomy" id="905079"/>
    <lineage>
        <taxon>Eukaryota</taxon>
        <taxon>Cryptophyceae</taxon>
        <taxon>Pyrenomonadales</taxon>
        <taxon>Geminigeraceae</taxon>
        <taxon>Guillardia</taxon>
    </lineage>
</organism>
<dbReference type="HOGENOM" id="CLU_2502693_0_0_1"/>
<evidence type="ECO:0000313" key="1">
    <source>
        <dbReference type="EMBL" id="EKX41620.1"/>
    </source>
</evidence>
<evidence type="ECO:0000313" key="3">
    <source>
        <dbReference type="Proteomes" id="UP000011087"/>
    </source>
</evidence>
<accession>L1J0J9</accession>
<dbReference type="EMBL" id="JH993022">
    <property type="protein sequence ID" value="EKX41620.1"/>
    <property type="molecule type" value="Genomic_DNA"/>
</dbReference>
<reference evidence="1 3" key="1">
    <citation type="journal article" date="2012" name="Nature">
        <title>Algal genomes reveal evolutionary mosaicism and the fate of nucleomorphs.</title>
        <authorList>
            <consortium name="DOE Joint Genome Institute"/>
            <person name="Curtis B.A."/>
            <person name="Tanifuji G."/>
            <person name="Burki F."/>
            <person name="Gruber A."/>
            <person name="Irimia M."/>
            <person name="Maruyama S."/>
            <person name="Arias M.C."/>
            <person name="Ball S.G."/>
            <person name="Gile G.H."/>
            <person name="Hirakawa Y."/>
            <person name="Hopkins J.F."/>
            <person name="Kuo A."/>
            <person name="Rensing S.A."/>
            <person name="Schmutz J."/>
            <person name="Symeonidi A."/>
            <person name="Elias M."/>
            <person name="Eveleigh R.J."/>
            <person name="Herman E.K."/>
            <person name="Klute M.J."/>
            <person name="Nakayama T."/>
            <person name="Obornik M."/>
            <person name="Reyes-Prieto A."/>
            <person name="Armbrust E.V."/>
            <person name="Aves S.J."/>
            <person name="Beiko R.G."/>
            <person name="Coutinho P."/>
            <person name="Dacks J.B."/>
            <person name="Durnford D.G."/>
            <person name="Fast N.M."/>
            <person name="Green B.R."/>
            <person name="Grisdale C.J."/>
            <person name="Hempel F."/>
            <person name="Henrissat B."/>
            <person name="Hoppner M.P."/>
            <person name="Ishida K."/>
            <person name="Kim E."/>
            <person name="Koreny L."/>
            <person name="Kroth P.G."/>
            <person name="Liu Y."/>
            <person name="Malik S.B."/>
            <person name="Maier U.G."/>
            <person name="McRose D."/>
            <person name="Mock T."/>
            <person name="Neilson J.A."/>
            <person name="Onodera N.T."/>
            <person name="Poole A.M."/>
            <person name="Pritham E.J."/>
            <person name="Richards T.A."/>
            <person name="Rocap G."/>
            <person name="Roy S.W."/>
            <person name="Sarai C."/>
            <person name="Schaack S."/>
            <person name="Shirato S."/>
            <person name="Slamovits C.H."/>
            <person name="Spencer D.F."/>
            <person name="Suzuki S."/>
            <person name="Worden A.Z."/>
            <person name="Zauner S."/>
            <person name="Barry K."/>
            <person name="Bell C."/>
            <person name="Bharti A.K."/>
            <person name="Crow J.A."/>
            <person name="Grimwood J."/>
            <person name="Kramer R."/>
            <person name="Lindquist E."/>
            <person name="Lucas S."/>
            <person name="Salamov A."/>
            <person name="McFadden G.I."/>
            <person name="Lane C.E."/>
            <person name="Keeling P.J."/>
            <person name="Gray M.W."/>
            <person name="Grigoriev I.V."/>
            <person name="Archibald J.M."/>
        </authorList>
    </citation>
    <scope>NUCLEOTIDE SEQUENCE</scope>
    <source>
        <strain evidence="1 3">CCMP2712</strain>
    </source>
</reference>
<dbReference type="KEGG" id="gtt:GUITHDRAFT_153787"/>
<dbReference type="Proteomes" id="UP000011087">
    <property type="component" value="Unassembled WGS sequence"/>
</dbReference>
<dbReference type="AlphaFoldDB" id="L1J0J9"/>
<gene>
    <name evidence="1" type="ORF">GUITHDRAFT_153787</name>
</gene>
<dbReference type="GeneID" id="17298271"/>
<dbReference type="PaxDb" id="55529-EKX41620"/>
<sequence length="86" mass="10019">MLPEVKLRKLDEGTLANHLELSSVIPTQEASRFLPGRRWGKIFEEEVECKTVQEKIRYISTNIDNKFARVMKLREQGLRYLDGLGK</sequence>
<reference evidence="3" key="2">
    <citation type="submission" date="2012-11" db="EMBL/GenBank/DDBJ databases">
        <authorList>
            <person name="Kuo A."/>
            <person name="Curtis B.A."/>
            <person name="Tanifuji G."/>
            <person name="Burki F."/>
            <person name="Gruber A."/>
            <person name="Irimia M."/>
            <person name="Maruyama S."/>
            <person name="Arias M.C."/>
            <person name="Ball S.G."/>
            <person name="Gile G.H."/>
            <person name="Hirakawa Y."/>
            <person name="Hopkins J.F."/>
            <person name="Rensing S.A."/>
            <person name="Schmutz J."/>
            <person name="Symeonidi A."/>
            <person name="Elias M."/>
            <person name="Eveleigh R.J."/>
            <person name="Herman E.K."/>
            <person name="Klute M.J."/>
            <person name="Nakayama T."/>
            <person name="Obornik M."/>
            <person name="Reyes-Prieto A."/>
            <person name="Armbrust E.V."/>
            <person name="Aves S.J."/>
            <person name="Beiko R.G."/>
            <person name="Coutinho P."/>
            <person name="Dacks J.B."/>
            <person name="Durnford D.G."/>
            <person name="Fast N.M."/>
            <person name="Green B.R."/>
            <person name="Grisdale C."/>
            <person name="Hempe F."/>
            <person name="Henrissat B."/>
            <person name="Hoppner M.P."/>
            <person name="Ishida K.-I."/>
            <person name="Kim E."/>
            <person name="Koreny L."/>
            <person name="Kroth P.G."/>
            <person name="Liu Y."/>
            <person name="Malik S.-B."/>
            <person name="Maier U.G."/>
            <person name="McRose D."/>
            <person name="Mock T."/>
            <person name="Neilson J.A."/>
            <person name="Onodera N.T."/>
            <person name="Poole A.M."/>
            <person name="Pritham E.J."/>
            <person name="Richards T.A."/>
            <person name="Rocap G."/>
            <person name="Roy S.W."/>
            <person name="Sarai C."/>
            <person name="Schaack S."/>
            <person name="Shirato S."/>
            <person name="Slamovits C.H."/>
            <person name="Spencer D.F."/>
            <person name="Suzuki S."/>
            <person name="Worden A.Z."/>
            <person name="Zauner S."/>
            <person name="Barry K."/>
            <person name="Bell C."/>
            <person name="Bharti A.K."/>
            <person name="Crow J.A."/>
            <person name="Grimwood J."/>
            <person name="Kramer R."/>
            <person name="Lindquist E."/>
            <person name="Lucas S."/>
            <person name="Salamov A."/>
            <person name="McFadden G.I."/>
            <person name="Lane C.E."/>
            <person name="Keeling P.J."/>
            <person name="Gray M.W."/>
            <person name="Grigoriev I.V."/>
            <person name="Archibald J.M."/>
        </authorList>
    </citation>
    <scope>NUCLEOTIDE SEQUENCE</scope>
    <source>
        <strain evidence="3">CCMP2712</strain>
    </source>
</reference>
<name>L1J0J9_GUITC</name>
<dbReference type="RefSeq" id="XP_005828600.1">
    <property type="nucleotide sequence ID" value="XM_005828543.1"/>
</dbReference>
<evidence type="ECO:0000313" key="2">
    <source>
        <dbReference type="EnsemblProtists" id="EKX41620"/>
    </source>
</evidence>
<protein>
    <submittedName>
        <fullName evidence="1 2">Uncharacterized protein</fullName>
    </submittedName>
</protein>
<reference evidence="2" key="3">
    <citation type="submission" date="2016-03" db="UniProtKB">
        <authorList>
            <consortium name="EnsemblProtists"/>
        </authorList>
    </citation>
    <scope>IDENTIFICATION</scope>
</reference>
<dbReference type="EnsemblProtists" id="EKX41620">
    <property type="protein sequence ID" value="EKX41620"/>
    <property type="gene ID" value="GUITHDRAFT_153787"/>
</dbReference>
<proteinExistence type="predicted"/>
<keyword evidence="3" id="KW-1185">Reference proteome</keyword>